<evidence type="ECO:0000256" key="3">
    <source>
        <dbReference type="ARBA" id="ARBA00017473"/>
    </source>
</evidence>
<dbReference type="SUPFAM" id="SSF55060">
    <property type="entry name" value="GHMP Kinase, C-terminal domain"/>
    <property type="match status" value="1"/>
</dbReference>
<dbReference type="EC" id="2.7.1.148" evidence="2 9"/>
<evidence type="ECO:0000256" key="5">
    <source>
        <dbReference type="ARBA" id="ARBA00022741"/>
    </source>
</evidence>
<dbReference type="InterPro" id="IPR036554">
    <property type="entry name" value="GHMP_kinase_C_sf"/>
</dbReference>
<protein>
    <recommendedName>
        <fullName evidence="3 9">4-diphosphocytidyl-2-C-methyl-D-erythritol kinase</fullName>
        <shortName evidence="9">CMK</shortName>
        <ecNumber evidence="2 9">2.7.1.148</ecNumber>
    </recommendedName>
    <alternativeName>
        <fullName evidence="8 9">4-(cytidine-5'-diphospho)-2-C-methyl-D-erythritol kinase</fullName>
    </alternativeName>
</protein>
<dbReference type="STRING" id="1122155.SAMN02745158_03820"/>
<dbReference type="GO" id="GO:0016114">
    <property type="term" value="P:terpenoid biosynthetic process"/>
    <property type="evidence" value="ECO:0007669"/>
    <property type="project" value="UniProtKB-UniRule"/>
</dbReference>
<feature type="active site" evidence="9">
    <location>
        <position position="8"/>
    </location>
</feature>
<keyword evidence="13" id="KW-1185">Reference proteome</keyword>
<evidence type="ECO:0000256" key="8">
    <source>
        <dbReference type="ARBA" id="ARBA00032554"/>
    </source>
</evidence>
<dbReference type="EMBL" id="FQVI01000030">
    <property type="protein sequence ID" value="SHF45915.1"/>
    <property type="molecule type" value="Genomic_DNA"/>
</dbReference>
<evidence type="ECO:0000256" key="6">
    <source>
        <dbReference type="ARBA" id="ARBA00022777"/>
    </source>
</evidence>
<evidence type="ECO:0000259" key="11">
    <source>
        <dbReference type="Pfam" id="PF08544"/>
    </source>
</evidence>
<comment type="catalytic activity">
    <reaction evidence="9">
        <text>4-CDP-2-C-methyl-D-erythritol + ATP = 4-CDP-2-C-methyl-D-erythritol 2-phosphate + ADP + H(+)</text>
        <dbReference type="Rhea" id="RHEA:18437"/>
        <dbReference type="ChEBI" id="CHEBI:15378"/>
        <dbReference type="ChEBI" id="CHEBI:30616"/>
        <dbReference type="ChEBI" id="CHEBI:57823"/>
        <dbReference type="ChEBI" id="CHEBI:57919"/>
        <dbReference type="ChEBI" id="CHEBI:456216"/>
        <dbReference type="EC" id="2.7.1.148"/>
    </reaction>
</comment>
<comment type="pathway">
    <text evidence="9">Isoprenoid biosynthesis; isopentenyl diphosphate biosynthesis via DXP pathway; isopentenyl diphosphate from 1-deoxy-D-xylulose 5-phosphate: step 3/6.</text>
</comment>
<dbReference type="InterPro" id="IPR004424">
    <property type="entry name" value="IspE"/>
</dbReference>
<dbReference type="GO" id="GO:0050515">
    <property type="term" value="F:4-(cytidine 5'-diphospho)-2-C-methyl-D-erythritol kinase activity"/>
    <property type="evidence" value="ECO:0007669"/>
    <property type="project" value="UniProtKB-UniRule"/>
</dbReference>
<evidence type="ECO:0000313" key="13">
    <source>
        <dbReference type="Proteomes" id="UP000184245"/>
    </source>
</evidence>
<dbReference type="HAMAP" id="MF_00061">
    <property type="entry name" value="IspE"/>
    <property type="match status" value="1"/>
</dbReference>
<feature type="domain" description="GHMP kinase C-terminal" evidence="11">
    <location>
        <begin position="197"/>
        <end position="270"/>
    </location>
</feature>
<dbReference type="InterPro" id="IPR006204">
    <property type="entry name" value="GHMP_kinase_N_dom"/>
</dbReference>
<dbReference type="Gene3D" id="3.30.230.10">
    <property type="match status" value="1"/>
</dbReference>
<dbReference type="PANTHER" id="PTHR43527">
    <property type="entry name" value="4-DIPHOSPHOCYTIDYL-2-C-METHYL-D-ERYTHRITOL KINASE, CHLOROPLASTIC"/>
    <property type="match status" value="1"/>
</dbReference>
<keyword evidence="9" id="KW-0414">Isoprene biosynthesis</keyword>
<feature type="domain" description="GHMP kinase N-terminal" evidence="10">
    <location>
        <begin position="64"/>
        <end position="142"/>
    </location>
</feature>
<evidence type="ECO:0000256" key="1">
    <source>
        <dbReference type="ARBA" id="ARBA00009684"/>
    </source>
</evidence>
<proteinExistence type="inferred from homology"/>
<evidence type="ECO:0000256" key="7">
    <source>
        <dbReference type="ARBA" id="ARBA00022840"/>
    </source>
</evidence>
<accession>A0A1M5BTZ7</accession>
<dbReference type="SUPFAM" id="SSF54211">
    <property type="entry name" value="Ribosomal protein S5 domain 2-like"/>
    <property type="match status" value="1"/>
</dbReference>
<dbReference type="PANTHER" id="PTHR43527:SF2">
    <property type="entry name" value="4-DIPHOSPHOCYTIDYL-2-C-METHYL-D-ERYTHRITOL KINASE, CHLOROPLASTIC"/>
    <property type="match status" value="1"/>
</dbReference>
<name>A0A1M5BTZ7_9CLOT</name>
<keyword evidence="6 9" id="KW-0418">Kinase</keyword>
<dbReference type="OrthoDB" id="9809438at2"/>
<dbReference type="Gene3D" id="3.30.70.890">
    <property type="entry name" value="GHMP kinase, C-terminal domain"/>
    <property type="match status" value="1"/>
</dbReference>
<evidence type="ECO:0000256" key="2">
    <source>
        <dbReference type="ARBA" id="ARBA00012052"/>
    </source>
</evidence>
<dbReference type="NCBIfam" id="NF011202">
    <property type="entry name" value="PRK14608.1"/>
    <property type="match status" value="1"/>
</dbReference>
<keyword evidence="4 9" id="KW-0808">Transferase</keyword>
<dbReference type="Pfam" id="PF00288">
    <property type="entry name" value="GHMP_kinases_N"/>
    <property type="match status" value="1"/>
</dbReference>
<evidence type="ECO:0000256" key="4">
    <source>
        <dbReference type="ARBA" id="ARBA00022679"/>
    </source>
</evidence>
<evidence type="ECO:0000256" key="9">
    <source>
        <dbReference type="HAMAP-Rule" id="MF_00061"/>
    </source>
</evidence>
<comment type="similarity">
    <text evidence="1 9">Belongs to the GHMP kinase family. IspE subfamily.</text>
</comment>
<reference evidence="12 13" key="1">
    <citation type="submission" date="2016-11" db="EMBL/GenBank/DDBJ databases">
        <authorList>
            <person name="Jaros S."/>
            <person name="Januszkiewicz K."/>
            <person name="Wedrychowicz H."/>
        </authorList>
    </citation>
    <scope>NUCLEOTIDE SEQUENCE [LARGE SCALE GENOMIC DNA]</scope>
    <source>
        <strain evidence="12 13">DSM 17459</strain>
    </source>
</reference>
<dbReference type="NCBIfam" id="TIGR00154">
    <property type="entry name" value="ispE"/>
    <property type="match status" value="1"/>
</dbReference>
<dbReference type="GO" id="GO:0005524">
    <property type="term" value="F:ATP binding"/>
    <property type="evidence" value="ECO:0007669"/>
    <property type="project" value="UniProtKB-UniRule"/>
</dbReference>
<comment type="function">
    <text evidence="9">Catalyzes the phosphorylation of the position 2 hydroxy group of 4-diphosphocytidyl-2C-methyl-D-erythritol.</text>
</comment>
<dbReference type="InterPro" id="IPR020568">
    <property type="entry name" value="Ribosomal_Su5_D2-typ_SF"/>
</dbReference>
<dbReference type="AlphaFoldDB" id="A0A1M5BTZ7"/>
<dbReference type="InterPro" id="IPR014721">
    <property type="entry name" value="Ribsml_uS5_D2-typ_fold_subgr"/>
</dbReference>
<dbReference type="PIRSF" id="PIRSF010376">
    <property type="entry name" value="IspE"/>
    <property type="match status" value="1"/>
</dbReference>
<dbReference type="Proteomes" id="UP000184245">
    <property type="component" value="Unassembled WGS sequence"/>
</dbReference>
<keyword evidence="5 9" id="KW-0547">Nucleotide-binding</keyword>
<dbReference type="Pfam" id="PF08544">
    <property type="entry name" value="GHMP_kinases_C"/>
    <property type="match status" value="1"/>
</dbReference>
<evidence type="ECO:0000313" key="12">
    <source>
        <dbReference type="EMBL" id="SHF45915.1"/>
    </source>
</evidence>
<feature type="binding site" evidence="9">
    <location>
        <begin position="92"/>
        <end position="102"/>
    </location>
    <ligand>
        <name>ATP</name>
        <dbReference type="ChEBI" id="CHEBI:30616"/>
    </ligand>
</feature>
<gene>
    <name evidence="9" type="primary">ispE</name>
    <name evidence="12" type="ORF">SAMN02745158_03820</name>
</gene>
<organism evidence="12 13">
    <name type="scientific">Lactonifactor longoviformis DSM 17459</name>
    <dbReference type="NCBI Taxonomy" id="1122155"/>
    <lineage>
        <taxon>Bacteria</taxon>
        <taxon>Bacillati</taxon>
        <taxon>Bacillota</taxon>
        <taxon>Clostridia</taxon>
        <taxon>Eubacteriales</taxon>
        <taxon>Clostridiaceae</taxon>
        <taxon>Lactonifactor</taxon>
    </lineage>
</organism>
<evidence type="ECO:0000259" key="10">
    <source>
        <dbReference type="Pfam" id="PF00288"/>
    </source>
</evidence>
<dbReference type="UniPathway" id="UPA00056">
    <property type="reaction ID" value="UER00094"/>
</dbReference>
<sequence length="292" mass="32214">MRLRALAKINLGLDVVRRREDGYHEVRMVMQTINMYDQLDIKRKKAPGIVLTTNLPYIPTNENNLVNKASRLLLEEFNIHDGLVINLRKFIPVAAGMAGGSSDAAAAMVGVNRMFRLGLSQQELMERAVAIGADVPYCIMRGTALAEGIGERLSALPPMPKCYVLIGKPGISVSTKFVYENLHANDLAWHVDIDGLVEGLYKKDLRGIAGKMENVLETVTIPNYPVIQEIKNHMKSHGALNAMMSGSGPTVFGLFDNDKTARNACRQLKKSRLAKQVFLTTIFNNGNGGNYE</sequence>
<feature type="active site" evidence="9">
    <location>
        <position position="134"/>
    </location>
</feature>
<keyword evidence="7 9" id="KW-0067">ATP-binding</keyword>
<dbReference type="InterPro" id="IPR013750">
    <property type="entry name" value="GHMP_kinase_C_dom"/>
</dbReference>
<dbReference type="GO" id="GO:0019288">
    <property type="term" value="P:isopentenyl diphosphate biosynthetic process, methylerythritol 4-phosphate pathway"/>
    <property type="evidence" value="ECO:0007669"/>
    <property type="project" value="UniProtKB-UniRule"/>
</dbReference>